<dbReference type="Gene3D" id="3.40.50.10090">
    <property type="match status" value="2"/>
</dbReference>
<dbReference type="AlphaFoldDB" id="A0A1W1EK45"/>
<organism evidence="2">
    <name type="scientific">hydrothermal vent metagenome</name>
    <dbReference type="NCBI Taxonomy" id="652676"/>
    <lineage>
        <taxon>unclassified sequences</taxon>
        <taxon>metagenomes</taxon>
        <taxon>ecological metagenomes</taxon>
    </lineage>
</organism>
<dbReference type="SUPFAM" id="SSF69618">
    <property type="entry name" value="HemD-like"/>
    <property type="match status" value="1"/>
</dbReference>
<feature type="domain" description="Tetrapyrrole biosynthesis uroporphyrinogen III synthase" evidence="1">
    <location>
        <begin position="16"/>
        <end position="202"/>
    </location>
</feature>
<dbReference type="EMBL" id="FRYL01000034">
    <property type="protein sequence ID" value="SHO81249.1"/>
    <property type="molecule type" value="Genomic_DNA"/>
</dbReference>
<dbReference type="Pfam" id="PF02602">
    <property type="entry name" value="HEM4"/>
    <property type="match status" value="1"/>
</dbReference>
<protein>
    <submittedName>
        <fullName evidence="2">Uroporphyrinogen-III synthase</fullName>
        <ecNumber evidence="2">4.2.1.75</ecNumber>
    </submittedName>
</protein>
<dbReference type="InterPro" id="IPR003754">
    <property type="entry name" value="4pyrrol_synth_uPrphyn_synth"/>
</dbReference>
<gene>
    <name evidence="2" type="ORF">MNB_SV-15-1284</name>
</gene>
<dbReference type="GO" id="GO:0033014">
    <property type="term" value="P:tetrapyrrole biosynthetic process"/>
    <property type="evidence" value="ECO:0007669"/>
    <property type="project" value="InterPro"/>
</dbReference>
<dbReference type="GO" id="GO:0004852">
    <property type="term" value="F:uroporphyrinogen-III synthase activity"/>
    <property type="evidence" value="ECO:0007669"/>
    <property type="project" value="UniProtKB-EC"/>
</dbReference>
<evidence type="ECO:0000313" key="2">
    <source>
        <dbReference type="EMBL" id="SHO81249.1"/>
    </source>
</evidence>
<accession>A0A1W1EK45</accession>
<evidence type="ECO:0000259" key="1">
    <source>
        <dbReference type="Pfam" id="PF02602"/>
    </source>
</evidence>
<keyword evidence="2" id="KW-0456">Lyase</keyword>
<sequence>MSRDIYLLSPTIRDETISLPMIEFQSTSNSIDFSEVDTLLFTSKQGVKEANKISKEWQKYPSIVIGDATQKEVFKLGGKILYTSKKFYGKDLEEVIKKRFFNKNILYLRPKVISYDIASNLSNIKEAIIYKTSCKRYNLDSKPSKNAIIIFTSPSTIKCFLSNFKWCDDYRAVVIGDSTRSALPSYIQIYYQADKPMIDSCISKAKMVR</sequence>
<dbReference type="InterPro" id="IPR036108">
    <property type="entry name" value="4pyrrol_syn_uPrphyn_synt_sf"/>
</dbReference>
<reference evidence="2" key="1">
    <citation type="submission" date="2016-10" db="EMBL/GenBank/DDBJ databases">
        <authorList>
            <person name="de Groot N.N."/>
        </authorList>
    </citation>
    <scope>NUCLEOTIDE SEQUENCE</scope>
</reference>
<dbReference type="EC" id="4.2.1.75" evidence="2"/>
<dbReference type="CDD" id="cd06578">
    <property type="entry name" value="HemD"/>
    <property type="match status" value="1"/>
</dbReference>
<name>A0A1W1EK45_9ZZZZ</name>
<proteinExistence type="predicted"/>